<dbReference type="Proteomes" id="UP000182264">
    <property type="component" value="Chromosome"/>
</dbReference>
<feature type="transmembrane region" description="Helical" evidence="6">
    <location>
        <begin position="29"/>
        <end position="51"/>
    </location>
</feature>
<evidence type="ECO:0000256" key="3">
    <source>
        <dbReference type="ARBA" id="ARBA00022989"/>
    </source>
</evidence>
<dbReference type="GO" id="GO:0015499">
    <property type="term" value="F:formate transmembrane transporter activity"/>
    <property type="evidence" value="ECO:0007669"/>
    <property type="project" value="TreeGrafter"/>
</dbReference>
<dbReference type="Pfam" id="PF01226">
    <property type="entry name" value="Form_Nir_trans"/>
    <property type="match status" value="1"/>
</dbReference>
<comment type="subcellular location">
    <subcellularLocation>
        <location evidence="1">Membrane</location>
        <topology evidence="1">Multi-pass membrane protein</topology>
    </subcellularLocation>
</comment>
<dbReference type="GO" id="GO:0005886">
    <property type="term" value="C:plasma membrane"/>
    <property type="evidence" value="ECO:0007669"/>
    <property type="project" value="TreeGrafter"/>
</dbReference>
<accession>A0A1L3GJ58</accession>
<sequence>MSNFVPPAELSKSFIAIGKAKATNTAIKLFVLGILAGVFIGFAAHLATTVATGEWGIFGLQKFFIGAVFSVGLMLVVIPGSELFTGNNMMTIALCNKDITLAQLLRNWIIVYAGNLVGSIALAWMIAMGSGLLDGAVGATAINIAYGKVTAGADAHTAMYFWRAIGCNWLVCLAVMMAISAKDIAGKVLGIFFPIMAFVTSGFEHCVANMYFIPAGIFAKASTAAVTASGKSLEALTALNWTTLWTQNLIIVTLGNIVGGAILCGVVYWWAFVRGTSQKAEAAAAPTAKAA</sequence>
<comment type="similarity">
    <text evidence="5">Belongs to the FNT transporter (TC 1.A.16) family.</text>
</comment>
<evidence type="ECO:0000256" key="6">
    <source>
        <dbReference type="SAM" id="Phobius"/>
    </source>
</evidence>
<name>A0A1L3GJ58_SYNAC</name>
<reference evidence="7 8" key="1">
    <citation type="journal article" date="2017" name="Genome Announc.">
        <title>Complete Genome Sequences of Two Acetylene-Fermenting Pelobacter acetylenicus Strains.</title>
        <authorList>
            <person name="Sutton J.M."/>
            <person name="Baesman S.M."/>
            <person name="Fierst J.L."/>
            <person name="Poret-Peterson A.T."/>
            <person name="Oremland R.S."/>
            <person name="Dunlap D.S."/>
            <person name="Akob D.M."/>
        </authorList>
    </citation>
    <scope>NUCLEOTIDE SEQUENCE [LARGE SCALE GENOMIC DNA]</scope>
    <source>
        <strain evidence="7 8">DSM 3247</strain>
    </source>
</reference>
<dbReference type="PROSITE" id="PS01006">
    <property type="entry name" value="FORMATE_NITRITE_TP_2"/>
    <property type="match status" value="1"/>
</dbReference>
<gene>
    <name evidence="7" type="ORF">A7E75_13900</name>
</gene>
<dbReference type="KEGG" id="pace:A6070_07925"/>
<feature type="transmembrane region" description="Helical" evidence="6">
    <location>
        <begin position="105"/>
        <end position="127"/>
    </location>
</feature>
<organism evidence="7 8">
    <name type="scientific">Syntrophotalea acetylenica</name>
    <name type="common">Pelobacter acetylenicus</name>
    <dbReference type="NCBI Taxonomy" id="29542"/>
    <lineage>
        <taxon>Bacteria</taxon>
        <taxon>Pseudomonadati</taxon>
        <taxon>Thermodesulfobacteriota</taxon>
        <taxon>Desulfuromonadia</taxon>
        <taxon>Desulfuromonadales</taxon>
        <taxon>Syntrophotaleaceae</taxon>
        <taxon>Syntrophotalea</taxon>
    </lineage>
</organism>
<feature type="transmembrane region" description="Helical" evidence="6">
    <location>
        <begin position="160"/>
        <end position="179"/>
    </location>
</feature>
<feature type="transmembrane region" description="Helical" evidence="6">
    <location>
        <begin position="191"/>
        <end position="213"/>
    </location>
</feature>
<evidence type="ECO:0000256" key="1">
    <source>
        <dbReference type="ARBA" id="ARBA00004141"/>
    </source>
</evidence>
<dbReference type="PANTHER" id="PTHR30520:SF6">
    <property type="entry name" value="FORMATE_NITRATE FAMILY TRANSPORTER (EUROFUNG)"/>
    <property type="match status" value="1"/>
</dbReference>
<dbReference type="PROSITE" id="PS01005">
    <property type="entry name" value="FORMATE_NITRITE_TP_1"/>
    <property type="match status" value="1"/>
</dbReference>
<evidence type="ECO:0000256" key="4">
    <source>
        <dbReference type="ARBA" id="ARBA00023136"/>
    </source>
</evidence>
<dbReference type="InterPro" id="IPR000292">
    <property type="entry name" value="For/NO2_transpt"/>
</dbReference>
<evidence type="ECO:0000313" key="8">
    <source>
        <dbReference type="Proteomes" id="UP000182264"/>
    </source>
</evidence>
<dbReference type="Gene3D" id="1.20.1080.10">
    <property type="entry name" value="Glycerol uptake facilitator protein"/>
    <property type="match status" value="1"/>
</dbReference>
<keyword evidence="8" id="KW-1185">Reference proteome</keyword>
<dbReference type="PANTHER" id="PTHR30520">
    <property type="entry name" value="FORMATE TRANSPORTER-RELATED"/>
    <property type="match status" value="1"/>
</dbReference>
<dbReference type="InterPro" id="IPR024002">
    <property type="entry name" value="For/NO2_transpt_CS"/>
</dbReference>
<protein>
    <submittedName>
        <fullName evidence="7">Formate transporter</fullName>
    </submittedName>
</protein>
<proteinExistence type="inferred from homology"/>
<dbReference type="InterPro" id="IPR023271">
    <property type="entry name" value="Aquaporin-like"/>
</dbReference>
<dbReference type="RefSeq" id="WP_072287818.1">
    <property type="nucleotide sequence ID" value="NZ_CP015455.1"/>
</dbReference>
<keyword evidence="3 6" id="KW-1133">Transmembrane helix</keyword>
<keyword evidence="2 6" id="KW-0812">Transmembrane</keyword>
<evidence type="ECO:0000256" key="2">
    <source>
        <dbReference type="ARBA" id="ARBA00022692"/>
    </source>
</evidence>
<dbReference type="AlphaFoldDB" id="A0A1L3GJ58"/>
<dbReference type="OrthoDB" id="9786493at2"/>
<feature type="transmembrane region" description="Helical" evidence="6">
    <location>
        <begin position="63"/>
        <end position="84"/>
    </location>
</feature>
<evidence type="ECO:0000313" key="7">
    <source>
        <dbReference type="EMBL" id="APG25977.1"/>
    </source>
</evidence>
<feature type="transmembrane region" description="Helical" evidence="6">
    <location>
        <begin position="249"/>
        <end position="271"/>
    </location>
</feature>
<evidence type="ECO:0000256" key="5">
    <source>
        <dbReference type="ARBA" id="ARBA00049660"/>
    </source>
</evidence>
<dbReference type="EMBL" id="CP015518">
    <property type="protein sequence ID" value="APG25977.1"/>
    <property type="molecule type" value="Genomic_DNA"/>
</dbReference>
<dbReference type="STRING" id="29542.A6070_07925"/>
<keyword evidence="4 6" id="KW-0472">Membrane</keyword>